<dbReference type="Proteomes" id="UP000715441">
    <property type="component" value="Unassembled WGS sequence"/>
</dbReference>
<dbReference type="EMBL" id="JAAXLS010000013">
    <property type="protein sequence ID" value="NKQ55198.1"/>
    <property type="molecule type" value="Genomic_DNA"/>
</dbReference>
<reference evidence="1 2" key="1">
    <citation type="submission" date="2020-04" db="EMBL/GenBank/DDBJ databases">
        <title>Novel species.</title>
        <authorList>
            <person name="Teo W.F.A."/>
            <person name="Lipun K."/>
            <person name="Srisuk N."/>
            <person name="Duangmal K."/>
        </authorList>
    </citation>
    <scope>NUCLEOTIDE SEQUENCE [LARGE SCALE GENOMIC DNA]</scope>
    <source>
        <strain evidence="1 2">K13G38</strain>
    </source>
</reference>
<dbReference type="NCBIfam" id="NF047352">
    <property type="entry name" value="P_loop_sacsin"/>
    <property type="match status" value="1"/>
</dbReference>
<evidence type="ECO:0000313" key="2">
    <source>
        <dbReference type="Proteomes" id="UP000715441"/>
    </source>
</evidence>
<sequence length="912" mass="96679">MTDPFGTEALRASVLRAWAESPTRFTEDTNAERDLRVGAYRDRLLVELAQNAADAAQTAGAPGRIRVSVVDGELRVANTGAPLTAAGVASLASLRASAKEGMVGRFGVGFAAVLAVTDEPRVLSRTGGVAFSEARTREAAGRPGDVPVLRLPWPDDWPVPEGFDTEVRLPLRADVDPDELLARLADEVEDLLLSLPWLARISVGDSVWQRSEVDGHVEIAGPAGVVRWLVQEAPGGLWAMAPEPLETDVLHAPTPTDERLSLPARLIAQVPLEPSRRRIMPGTDVTAPASAYPALVRKLPPGQRLSLVPSAGFPLSEVDGQLREAVIGALGEQPWLPSAGGDIPALGARVLGVDSPRLVEMLGELVPRLVSVCGPEAARVLATVGAERLDLPEVVETLTGLERPPVWWRSLYDVLLPLLEAHSVSADDLGALPVPLADDRTLPGPRGALLFDGELLELLAEADIVGLRLVHPEAAHPLLERLGAKPAEAADLLESPALREAVERSVEDAESGLDTAPLAEAVLRLVSEASAEDLGALALPAEDGWRRADELVLPTSPLLAVFDPDALGEDGPLAVLDKDFAARWPGSALTAVGVLDGFVVTEDGIRDLDLVADERWPEALRLIAGERETWQALRADASGIARNAVLAGRAPQEWRLASAAGLAGLYDPVPDVGVREDVLAAAGVRTGLEVADLDDAADLLDRLGDPRRTVAPGLVARAHAALADAGLDWAALDAPERVRAVDGSVVAAEEAAVLDRPWLAAAWPAERLVTAAEGGPEPEPDEVFASGRSRAERLAELLDVPLLSETVSARMPDDGEFVPWAELTAICLVAELLDMPLPDGGVVVHEELSVELDGVKRDAPWWVESGPFHGEHHAADTPAGLARAFAHAADRWADRHLIEALLDDPDPLTLFS</sequence>
<evidence type="ECO:0000313" key="1">
    <source>
        <dbReference type="EMBL" id="NKQ55198.1"/>
    </source>
</evidence>
<dbReference type="RefSeq" id="WP_168517885.1">
    <property type="nucleotide sequence ID" value="NZ_JAAXLS010000013.1"/>
</dbReference>
<dbReference type="SUPFAM" id="SSF55874">
    <property type="entry name" value="ATPase domain of HSP90 chaperone/DNA topoisomerase II/histidine kinase"/>
    <property type="match status" value="1"/>
</dbReference>
<organism evidence="1 2">
    <name type="scientific">Amycolatopsis acididurans</name>
    <dbReference type="NCBI Taxonomy" id="2724524"/>
    <lineage>
        <taxon>Bacteria</taxon>
        <taxon>Bacillati</taxon>
        <taxon>Actinomycetota</taxon>
        <taxon>Actinomycetes</taxon>
        <taxon>Pseudonocardiales</taxon>
        <taxon>Pseudonocardiaceae</taxon>
        <taxon>Amycolatopsis</taxon>
    </lineage>
</organism>
<comment type="caution">
    <text evidence="1">The sequence shown here is derived from an EMBL/GenBank/DDBJ whole genome shotgun (WGS) entry which is preliminary data.</text>
</comment>
<proteinExistence type="predicted"/>
<accession>A0ABX1J609</accession>
<gene>
    <name evidence="1" type="ORF">HFP15_20140</name>
</gene>
<name>A0ABX1J609_9PSEU</name>
<protein>
    <submittedName>
        <fullName evidence="1">Molecular chaperone Hsp90</fullName>
    </submittedName>
</protein>
<dbReference type="InterPro" id="IPR036890">
    <property type="entry name" value="HATPase_C_sf"/>
</dbReference>
<keyword evidence="2" id="KW-1185">Reference proteome</keyword>